<keyword evidence="1" id="KW-0813">Transport</keyword>
<protein>
    <submittedName>
        <fullName evidence="8">Cytochrome c</fullName>
    </submittedName>
</protein>
<dbReference type="EMBL" id="JAQQLF010000002">
    <property type="protein sequence ID" value="MDC7715928.1"/>
    <property type="molecule type" value="Genomic_DNA"/>
</dbReference>
<reference evidence="8 9" key="1">
    <citation type="submission" date="2023-01" db="EMBL/GenBank/DDBJ databases">
        <title>Novel species of the genus Vogesella isolated from rivers.</title>
        <authorList>
            <person name="Lu H."/>
        </authorList>
    </citation>
    <scope>NUCLEOTIDE SEQUENCE [LARGE SCALE GENOMIC DNA]</scope>
    <source>
        <strain evidence="8 9">DC21W</strain>
    </source>
</reference>
<dbReference type="Proteomes" id="UP001219956">
    <property type="component" value="Unassembled WGS sequence"/>
</dbReference>
<keyword evidence="5 6" id="KW-0408">Iron</keyword>
<dbReference type="InterPro" id="IPR008168">
    <property type="entry name" value="Cyt_C_IC"/>
</dbReference>
<keyword evidence="2 6" id="KW-0349">Heme</keyword>
<keyword evidence="3 6" id="KW-0479">Metal-binding</keyword>
<evidence type="ECO:0000256" key="2">
    <source>
        <dbReference type="ARBA" id="ARBA00022617"/>
    </source>
</evidence>
<dbReference type="SUPFAM" id="SSF46626">
    <property type="entry name" value="Cytochrome c"/>
    <property type="match status" value="1"/>
</dbReference>
<comment type="caution">
    <text evidence="8">The sequence shown here is derived from an EMBL/GenBank/DDBJ whole genome shotgun (WGS) entry which is preliminary data.</text>
</comment>
<dbReference type="InterPro" id="IPR009056">
    <property type="entry name" value="Cyt_c-like_dom"/>
</dbReference>
<evidence type="ECO:0000313" key="8">
    <source>
        <dbReference type="EMBL" id="MDC7715928.1"/>
    </source>
</evidence>
<dbReference type="PROSITE" id="PS51007">
    <property type="entry name" value="CYTC"/>
    <property type="match status" value="1"/>
</dbReference>
<keyword evidence="4" id="KW-0249">Electron transport</keyword>
<dbReference type="PANTHER" id="PTHR35008">
    <property type="entry name" value="BLL4482 PROTEIN-RELATED"/>
    <property type="match status" value="1"/>
</dbReference>
<evidence type="ECO:0000256" key="6">
    <source>
        <dbReference type="PROSITE-ProRule" id="PRU00433"/>
    </source>
</evidence>
<accession>A0ABT5ITN2</accession>
<dbReference type="PANTHER" id="PTHR35008:SF4">
    <property type="entry name" value="BLL4482 PROTEIN"/>
    <property type="match status" value="1"/>
</dbReference>
<dbReference type="Pfam" id="PF00034">
    <property type="entry name" value="Cytochrom_C"/>
    <property type="match status" value="1"/>
</dbReference>
<evidence type="ECO:0000259" key="7">
    <source>
        <dbReference type="PROSITE" id="PS51007"/>
    </source>
</evidence>
<feature type="domain" description="Cytochrome c" evidence="7">
    <location>
        <begin position="42"/>
        <end position="141"/>
    </location>
</feature>
<name>A0ABT5ITN2_9NEIS</name>
<sequence length="159" mass="17536">MSKPKMAFIVLLGLVATGVAVYLTTDRGPVAQPFALRPDDAALVTRGHQVYLENCASCHGSEGEGQANWRERNAQGMLPAPPHDESGHTWHHPDEMLFALTKYGVAKVANMPGYQSAMPAYEGKLSDSDIIAVLSWIKSQWPEETRKLHDQVNQRAQVK</sequence>
<dbReference type="PRINTS" id="PR00605">
    <property type="entry name" value="CYTCHROMECIC"/>
</dbReference>
<organism evidence="8 9">
    <name type="scientific">Vogesella aquatica</name>
    <dbReference type="NCBI Taxonomy" id="2984206"/>
    <lineage>
        <taxon>Bacteria</taxon>
        <taxon>Pseudomonadati</taxon>
        <taxon>Pseudomonadota</taxon>
        <taxon>Betaproteobacteria</taxon>
        <taxon>Neisseriales</taxon>
        <taxon>Chromobacteriaceae</taxon>
        <taxon>Vogesella</taxon>
    </lineage>
</organism>
<evidence type="ECO:0000256" key="1">
    <source>
        <dbReference type="ARBA" id="ARBA00022448"/>
    </source>
</evidence>
<dbReference type="RefSeq" id="WP_272750410.1">
    <property type="nucleotide sequence ID" value="NZ_JAQQLF010000002.1"/>
</dbReference>
<gene>
    <name evidence="8" type="ORF">PQU95_01655</name>
</gene>
<dbReference type="InterPro" id="IPR036909">
    <property type="entry name" value="Cyt_c-like_dom_sf"/>
</dbReference>
<evidence type="ECO:0000256" key="5">
    <source>
        <dbReference type="ARBA" id="ARBA00023004"/>
    </source>
</evidence>
<proteinExistence type="predicted"/>
<evidence type="ECO:0000256" key="4">
    <source>
        <dbReference type="ARBA" id="ARBA00022982"/>
    </source>
</evidence>
<keyword evidence="9" id="KW-1185">Reference proteome</keyword>
<evidence type="ECO:0000313" key="9">
    <source>
        <dbReference type="Proteomes" id="UP001219956"/>
    </source>
</evidence>
<evidence type="ECO:0000256" key="3">
    <source>
        <dbReference type="ARBA" id="ARBA00022723"/>
    </source>
</evidence>
<dbReference type="Gene3D" id="1.10.760.10">
    <property type="entry name" value="Cytochrome c-like domain"/>
    <property type="match status" value="1"/>
</dbReference>
<dbReference type="InterPro" id="IPR051459">
    <property type="entry name" value="Cytochrome_c-type_DH"/>
</dbReference>